<dbReference type="HOGENOM" id="CLU_019533_0_3_0"/>
<dbReference type="STRING" id="661478.OP10G_2779"/>
<comment type="similarity">
    <text evidence="1">Belongs to the glycosyl hydrolase 16 family.</text>
</comment>
<dbReference type="AlphaFoldDB" id="A0A068NS33"/>
<proteinExistence type="inferred from homology"/>
<dbReference type="SUPFAM" id="SSF49899">
    <property type="entry name" value="Concanavalin A-like lectins/glucanases"/>
    <property type="match status" value="1"/>
</dbReference>
<dbReference type="InterPro" id="IPR013320">
    <property type="entry name" value="ConA-like_dom_sf"/>
</dbReference>
<evidence type="ECO:0000256" key="1">
    <source>
        <dbReference type="ARBA" id="ARBA00006865"/>
    </source>
</evidence>
<dbReference type="GO" id="GO:0005975">
    <property type="term" value="P:carbohydrate metabolic process"/>
    <property type="evidence" value="ECO:0007669"/>
    <property type="project" value="InterPro"/>
</dbReference>
<gene>
    <name evidence="3" type="ORF">OP10G_2779</name>
</gene>
<evidence type="ECO:0000313" key="4">
    <source>
        <dbReference type="Proteomes" id="UP000027982"/>
    </source>
</evidence>
<dbReference type="RefSeq" id="WP_158409233.1">
    <property type="nucleotide sequence ID" value="NZ_CP007139.1"/>
</dbReference>
<name>A0A068NS33_FIMGI</name>
<dbReference type="Proteomes" id="UP000027982">
    <property type="component" value="Chromosome"/>
</dbReference>
<reference evidence="3 4" key="1">
    <citation type="journal article" date="2014" name="PLoS ONE">
        <title>The first complete genome sequence of the class fimbriimonadia in the phylum armatimonadetes.</title>
        <authorList>
            <person name="Hu Z.Y."/>
            <person name="Wang Y.Z."/>
            <person name="Im W.T."/>
            <person name="Wang S.Y."/>
            <person name="Zhao G.P."/>
            <person name="Zheng H.J."/>
            <person name="Quan Z.X."/>
        </authorList>
    </citation>
    <scope>NUCLEOTIDE SEQUENCE [LARGE SCALE GENOMIC DNA]</scope>
    <source>
        <strain evidence="3">Gsoil 348</strain>
    </source>
</reference>
<sequence length="257" mass="28520">MSLINEPREGTKWVLAFSDEFNAPISSPPDPKKWTHEVGGGGFGNNELQSYTAGSKNAFHDGKGHLIIEARKEPTTGPDGIAREYSSARLVTRGKFSQAYGRFEARIKQPIGQGIWPAFWLLGDDIGHVGWPTCGEVDIMEYRGQHPKVQVGSAHGPGYSGDQCKSGKTELKEGTLADGYHTYAIEWEPNQIRWFLDDHCYHTVTPADLGGKKWVYDHPFFIILNMAVGGNYGGNPDATTQLPQRLTVDWVKVFRKA</sequence>
<dbReference type="InterPro" id="IPR050546">
    <property type="entry name" value="Glycosyl_Hydrlase_16"/>
</dbReference>
<accession>A0A068NS33</accession>
<dbReference type="PANTHER" id="PTHR10963">
    <property type="entry name" value="GLYCOSYL HYDROLASE-RELATED"/>
    <property type="match status" value="1"/>
</dbReference>
<dbReference type="KEGG" id="fgi:OP10G_2779"/>
<dbReference type="InterPro" id="IPR000757">
    <property type="entry name" value="Beta-glucanase-like"/>
</dbReference>
<dbReference type="Gene3D" id="2.60.120.200">
    <property type="match status" value="1"/>
</dbReference>
<dbReference type="PANTHER" id="PTHR10963:SF55">
    <property type="entry name" value="GLYCOSIDE HYDROLASE FAMILY 16 PROTEIN"/>
    <property type="match status" value="1"/>
</dbReference>
<dbReference type="eggNOG" id="COG2273">
    <property type="taxonomic scope" value="Bacteria"/>
</dbReference>
<evidence type="ECO:0000259" key="2">
    <source>
        <dbReference type="PROSITE" id="PS51762"/>
    </source>
</evidence>
<feature type="domain" description="GH16" evidence="2">
    <location>
        <begin position="1"/>
        <end position="257"/>
    </location>
</feature>
<dbReference type="EMBL" id="CP007139">
    <property type="protein sequence ID" value="AIE86147.1"/>
    <property type="molecule type" value="Genomic_DNA"/>
</dbReference>
<evidence type="ECO:0000313" key="3">
    <source>
        <dbReference type="EMBL" id="AIE86147.1"/>
    </source>
</evidence>
<dbReference type="GO" id="GO:0004553">
    <property type="term" value="F:hydrolase activity, hydrolyzing O-glycosyl compounds"/>
    <property type="evidence" value="ECO:0007669"/>
    <property type="project" value="InterPro"/>
</dbReference>
<keyword evidence="3" id="KW-0378">Hydrolase</keyword>
<dbReference type="PROSITE" id="PS51762">
    <property type="entry name" value="GH16_2"/>
    <property type="match status" value="1"/>
</dbReference>
<dbReference type="OrthoDB" id="9809583at2"/>
<keyword evidence="4" id="KW-1185">Reference proteome</keyword>
<protein>
    <submittedName>
        <fullName evidence="3">Glycoside hydrolase family protein</fullName>
    </submittedName>
</protein>
<organism evidence="3 4">
    <name type="scientific">Fimbriimonas ginsengisoli Gsoil 348</name>
    <dbReference type="NCBI Taxonomy" id="661478"/>
    <lineage>
        <taxon>Bacteria</taxon>
        <taxon>Bacillati</taxon>
        <taxon>Armatimonadota</taxon>
        <taxon>Fimbriimonadia</taxon>
        <taxon>Fimbriimonadales</taxon>
        <taxon>Fimbriimonadaceae</taxon>
        <taxon>Fimbriimonas</taxon>
    </lineage>
</organism>
<dbReference type="Pfam" id="PF00722">
    <property type="entry name" value="Glyco_hydro_16"/>
    <property type="match status" value="1"/>
</dbReference>
<dbReference type="CDD" id="cd08023">
    <property type="entry name" value="GH16_laminarinase_like"/>
    <property type="match status" value="1"/>
</dbReference>